<keyword evidence="2" id="KW-1185">Reference proteome</keyword>
<organism evidence="1 2">
    <name type="scientific">Azospirillum oleiclasticum</name>
    <dbReference type="NCBI Taxonomy" id="2735135"/>
    <lineage>
        <taxon>Bacteria</taxon>
        <taxon>Pseudomonadati</taxon>
        <taxon>Pseudomonadota</taxon>
        <taxon>Alphaproteobacteria</taxon>
        <taxon>Rhodospirillales</taxon>
        <taxon>Azospirillaceae</taxon>
        <taxon>Azospirillum</taxon>
    </lineage>
</organism>
<evidence type="ECO:0000313" key="2">
    <source>
        <dbReference type="Proteomes" id="UP000584642"/>
    </source>
</evidence>
<dbReference type="Proteomes" id="UP000584642">
    <property type="component" value="Unassembled WGS sequence"/>
</dbReference>
<dbReference type="RefSeq" id="WP_180279927.1">
    <property type="nucleotide sequence ID" value="NZ_JABFDB010000001.1"/>
</dbReference>
<sequence length="177" mass="18358">MIWAISIVGIHRGVGERGGGPELYVPATGAATAALCRPQTMTLVLRFAPVGPIRLPSRPHPTMPTMRLPANGKFWLKSARIRFDPPEADRPAFSRGVGGDGTVLADLRIEEGRIRAILPAGTAPCCSPGIDLDGGRAEGAGGDVPLAAGNPADLELSCPGGARVRMRCGIPVHSGNL</sequence>
<name>A0ABX2T4R3_9PROT</name>
<comment type="caution">
    <text evidence="1">The sequence shown here is derived from an EMBL/GenBank/DDBJ whole genome shotgun (WGS) entry which is preliminary data.</text>
</comment>
<evidence type="ECO:0000313" key="1">
    <source>
        <dbReference type="EMBL" id="NYZ18158.1"/>
    </source>
</evidence>
<reference evidence="1 2" key="1">
    <citation type="submission" date="2020-05" db="EMBL/GenBank/DDBJ databases">
        <title>Azospirillum oleiclasticum sp. nov, a nitrogen-fixing and heavy crude oil-emulsifying bacterium isolated from the crude oil of Yumen Oilfield.</title>
        <authorList>
            <person name="Wu D."/>
            <person name="Cai M."/>
            <person name="Zhang X."/>
        </authorList>
    </citation>
    <scope>NUCLEOTIDE SEQUENCE [LARGE SCALE GENOMIC DNA]</scope>
    <source>
        <strain evidence="1 2">ROY-1-1-2</strain>
    </source>
</reference>
<proteinExistence type="predicted"/>
<accession>A0ABX2T4R3</accession>
<gene>
    <name evidence="1" type="ORF">HND93_00420</name>
</gene>
<protein>
    <submittedName>
        <fullName evidence="1">Uncharacterized protein</fullName>
    </submittedName>
</protein>
<dbReference type="EMBL" id="JABFDB010000001">
    <property type="protein sequence ID" value="NYZ18158.1"/>
    <property type="molecule type" value="Genomic_DNA"/>
</dbReference>